<gene>
    <name evidence="1" type="ORF">LCGC14_0934390</name>
</gene>
<organism evidence="1">
    <name type="scientific">marine sediment metagenome</name>
    <dbReference type="NCBI Taxonomy" id="412755"/>
    <lineage>
        <taxon>unclassified sequences</taxon>
        <taxon>metagenomes</taxon>
        <taxon>ecological metagenomes</taxon>
    </lineage>
</organism>
<protein>
    <submittedName>
        <fullName evidence="1">Uncharacterized protein</fullName>
    </submittedName>
</protein>
<evidence type="ECO:0000313" key="1">
    <source>
        <dbReference type="EMBL" id="KKN20549.1"/>
    </source>
</evidence>
<sequence length="198" mass="23500">MKKINYSLRIGIVGNKELIKEIFLSGLRSSAIEFDLVEGIYEIFLVYDNIPIKVKIFLVENLEELVNNFERIEKLDVIILTVDLFDSNSIYQYYQNIIEEFNETYYFQGISILVGIDFIKILKKKSTENLRVSRYSLEDMAKYLNLIYCYEISNKNEDVIEIYKKIFKDFLFRFQFTSPELYEQARSYGKTLEKGKKG</sequence>
<dbReference type="SUPFAM" id="SSF52540">
    <property type="entry name" value="P-loop containing nucleoside triphosphate hydrolases"/>
    <property type="match status" value="1"/>
</dbReference>
<reference evidence="1" key="1">
    <citation type="journal article" date="2015" name="Nature">
        <title>Complex archaea that bridge the gap between prokaryotes and eukaryotes.</title>
        <authorList>
            <person name="Spang A."/>
            <person name="Saw J.H."/>
            <person name="Jorgensen S.L."/>
            <person name="Zaremba-Niedzwiedzka K."/>
            <person name="Martijn J."/>
            <person name="Lind A.E."/>
            <person name="van Eijk R."/>
            <person name="Schleper C."/>
            <person name="Guy L."/>
            <person name="Ettema T.J."/>
        </authorList>
    </citation>
    <scope>NUCLEOTIDE SEQUENCE</scope>
</reference>
<comment type="caution">
    <text evidence="1">The sequence shown here is derived from an EMBL/GenBank/DDBJ whole genome shotgun (WGS) entry which is preliminary data.</text>
</comment>
<name>A0A0F9NRF3_9ZZZZ</name>
<dbReference type="InterPro" id="IPR027417">
    <property type="entry name" value="P-loop_NTPase"/>
</dbReference>
<accession>A0A0F9NRF3</accession>
<dbReference type="AlphaFoldDB" id="A0A0F9NRF3"/>
<proteinExistence type="predicted"/>
<dbReference type="EMBL" id="LAZR01003231">
    <property type="protein sequence ID" value="KKN20549.1"/>
    <property type="molecule type" value="Genomic_DNA"/>
</dbReference>